<dbReference type="PANTHER" id="PTHR34472">
    <property type="entry name" value="SULFUR CARRIER PROTEIN THIS"/>
    <property type="match status" value="1"/>
</dbReference>
<name>A0A1H6RZH1_9BACT</name>
<dbReference type="Pfam" id="PF02597">
    <property type="entry name" value="ThiS"/>
    <property type="match status" value="1"/>
</dbReference>
<dbReference type="NCBIfam" id="TIGR01683">
    <property type="entry name" value="thiS"/>
    <property type="match status" value="1"/>
</dbReference>
<dbReference type="Proteomes" id="UP000199532">
    <property type="component" value="Unassembled WGS sequence"/>
</dbReference>
<dbReference type="InterPro" id="IPR003749">
    <property type="entry name" value="ThiS/MoaD-like"/>
</dbReference>
<dbReference type="Gene3D" id="3.10.20.30">
    <property type="match status" value="1"/>
</dbReference>
<dbReference type="InterPro" id="IPR016155">
    <property type="entry name" value="Mopterin_synth/thiamin_S_b"/>
</dbReference>
<keyword evidence="2" id="KW-1185">Reference proteome</keyword>
<dbReference type="RefSeq" id="WP_090334423.1">
    <property type="nucleotide sequence ID" value="NZ_FNXY01000002.1"/>
</dbReference>
<reference evidence="1 2" key="1">
    <citation type="submission" date="2016-10" db="EMBL/GenBank/DDBJ databases">
        <authorList>
            <person name="de Groot N.N."/>
        </authorList>
    </citation>
    <scope>NUCLEOTIDE SEQUENCE [LARGE SCALE GENOMIC DNA]</scope>
    <source>
        <strain evidence="1 2">DSM 19938</strain>
    </source>
</reference>
<dbReference type="AlphaFoldDB" id="A0A1H6RZH1"/>
<dbReference type="SUPFAM" id="SSF54285">
    <property type="entry name" value="MoaD/ThiS"/>
    <property type="match status" value="1"/>
</dbReference>
<accession>A0A1H6RZH1</accession>
<evidence type="ECO:0000313" key="2">
    <source>
        <dbReference type="Proteomes" id="UP000199532"/>
    </source>
</evidence>
<protein>
    <submittedName>
        <fullName evidence="1">Sulfur carrier protein</fullName>
    </submittedName>
</protein>
<dbReference type="InterPro" id="IPR010035">
    <property type="entry name" value="Thi_S"/>
</dbReference>
<proteinExistence type="predicted"/>
<dbReference type="PANTHER" id="PTHR34472:SF1">
    <property type="entry name" value="SULFUR CARRIER PROTEIN THIS"/>
    <property type="match status" value="1"/>
</dbReference>
<dbReference type="InterPro" id="IPR012675">
    <property type="entry name" value="Beta-grasp_dom_sf"/>
</dbReference>
<sequence length="67" mass="7519">MEISINQQRTEIPESFSVEQLLSFLFADSKKGIAIAINQAIVPKTEWPVRILHPEDKITLIRATQGG</sequence>
<dbReference type="CDD" id="cd00565">
    <property type="entry name" value="Ubl_ThiS"/>
    <property type="match status" value="1"/>
</dbReference>
<dbReference type="OrthoDB" id="1525151at2"/>
<dbReference type="EMBL" id="FNXY01000002">
    <property type="protein sequence ID" value="SEI61163.1"/>
    <property type="molecule type" value="Genomic_DNA"/>
</dbReference>
<evidence type="ECO:0000313" key="1">
    <source>
        <dbReference type="EMBL" id="SEI61163.1"/>
    </source>
</evidence>
<organism evidence="1 2">
    <name type="scientific">Dyadobacter koreensis</name>
    <dbReference type="NCBI Taxonomy" id="408657"/>
    <lineage>
        <taxon>Bacteria</taxon>
        <taxon>Pseudomonadati</taxon>
        <taxon>Bacteroidota</taxon>
        <taxon>Cytophagia</taxon>
        <taxon>Cytophagales</taxon>
        <taxon>Spirosomataceae</taxon>
        <taxon>Dyadobacter</taxon>
    </lineage>
</organism>
<gene>
    <name evidence="1" type="ORF">SAMN04487995_1649</name>
</gene>
<dbReference type="STRING" id="408657.SAMN04487995_1649"/>